<accession>A0AAD6G3W1</accession>
<dbReference type="Proteomes" id="UP001213681">
    <property type="component" value="Unassembled WGS sequence"/>
</dbReference>
<feature type="region of interest" description="Disordered" evidence="1">
    <location>
        <begin position="1"/>
        <end position="30"/>
    </location>
</feature>
<sequence>MGHGSWVPGVAGAEVSKNHGQIPPIAPPSSPKLCRPAPSLLPCEWCNHLTGPNLSSNGTKQNKRTRQTERRLPEKTDSTQVPLPFPAAREPHGRDAYSSGFDRTPESRVQLSWLAMVCV</sequence>
<name>A0AAD6G3W1_9EURO</name>
<evidence type="ECO:0000313" key="2">
    <source>
        <dbReference type="EMBL" id="KAJ5453520.1"/>
    </source>
</evidence>
<dbReference type="AlphaFoldDB" id="A0AAD6G3W1"/>
<comment type="caution">
    <text evidence="2">The sequence shown here is derived from an EMBL/GenBank/DDBJ whole genome shotgun (WGS) entry which is preliminary data.</text>
</comment>
<protein>
    <submittedName>
        <fullName evidence="2">Uncharacterized protein</fullName>
    </submittedName>
</protein>
<feature type="compositionally biased region" description="Basic and acidic residues" evidence="1">
    <location>
        <begin position="66"/>
        <end position="77"/>
    </location>
</feature>
<evidence type="ECO:0000256" key="1">
    <source>
        <dbReference type="SAM" id="MobiDB-lite"/>
    </source>
</evidence>
<gene>
    <name evidence="2" type="ORF">N7458_004476</name>
</gene>
<feature type="region of interest" description="Disordered" evidence="1">
    <location>
        <begin position="50"/>
        <end position="103"/>
    </location>
</feature>
<reference evidence="2" key="1">
    <citation type="submission" date="2022-12" db="EMBL/GenBank/DDBJ databases">
        <authorList>
            <person name="Petersen C."/>
        </authorList>
    </citation>
    <scope>NUCLEOTIDE SEQUENCE</scope>
    <source>
        <strain evidence="2">IBT 16125</strain>
    </source>
</reference>
<keyword evidence="3" id="KW-1185">Reference proteome</keyword>
<organism evidence="2 3">
    <name type="scientific">Penicillium daleae</name>
    <dbReference type="NCBI Taxonomy" id="63821"/>
    <lineage>
        <taxon>Eukaryota</taxon>
        <taxon>Fungi</taxon>
        <taxon>Dikarya</taxon>
        <taxon>Ascomycota</taxon>
        <taxon>Pezizomycotina</taxon>
        <taxon>Eurotiomycetes</taxon>
        <taxon>Eurotiomycetidae</taxon>
        <taxon>Eurotiales</taxon>
        <taxon>Aspergillaceae</taxon>
        <taxon>Penicillium</taxon>
    </lineage>
</organism>
<evidence type="ECO:0000313" key="3">
    <source>
        <dbReference type="Proteomes" id="UP001213681"/>
    </source>
</evidence>
<dbReference type="RefSeq" id="XP_056766476.1">
    <property type="nucleotide sequence ID" value="XM_056907858.1"/>
</dbReference>
<feature type="compositionally biased region" description="Polar residues" evidence="1">
    <location>
        <begin position="50"/>
        <end position="60"/>
    </location>
</feature>
<dbReference type="EMBL" id="JAPVEA010000005">
    <property type="protein sequence ID" value="KAJ5453520.1"/>
    <property type="molecule type" value="Genomic_DNA"/>
</dbReference>
<proteinExistence type="predicted"/>
<reference evidence="2" key="2">
    <citation type="journal article" date="2023" name="IMA Fungus">
        <title>Comparative genomic study of the Penicillium genus elucidates a diverse pangenome and 15 lateral gene transfer events.</title>
        <authorList>
            <person name="Petersen C."/>
            <person name="Sorensen T."/>
            <person name="Nielsen M.R."/>
            <person name="Sondergaard T.E."/>
            <person name="Sorensen J.L."/>
            <person name="Fitzpatrick D.A."/>
            <person name="Frisvad J.C."/>
            <person name="Nielsen K.L."/>
        </authorList>
    </citation>
    <scope>NUCLEOTIDE SEQUENCE</scope>
    <source>
        <strain evidence="2">IBT 16125</strain>
    </source>
</reference>
<dbReference type="GeneID" id="81598101"/>